<evidence type="ECO:0000259" key="1">
    <source>
        <dbReference type="Pfam" id="PF03101"/>
    </source>
</evidence>
<dbReference type="PANTHER" id="PTHR46328">
    <property type="entry name" value="FAR-RED IMPAIRED RESPONSIVE (FAR1) FAMILY PROTEIN-RELATED"/>
    <property type="match status" value="1"/>
</dbReference>
<reference evidence="2 3" key="1">
    <citation type="journal article" date="2020" name="IScience">
        <title>Genome Sequencing of the Endangered Kingdonia uniflora (Circaeasteraceae, Ranunculales) Reveals Potential Mechanisms of Evolutionary Specialization.</title>
        <authorList>
            <person name="Sun Y."/>
            <person name="Deng T."/>
            <person name="Zhang A."/>
            <person name="Moore M.J."/>
            <person name="Landis J.B."/>
            <person name="Lin N."/>
            <person name="Zhang H."/>
            <person name="Zhang X."/>
            <person name="Huang J."/>
            <person name="Zhang X."/>
            <person name="Sun H."/>
            <person name="Wang H."/>
        </authorList>
    </citation>
    <scope>NUCLEOTIDE SEQUENCE [LARGE SCALE GENOMIC DNA]</scope>
    <source>
        <strain evidence="2">TB1705</strain>
        <tissue evidence="2">Leaf</tissue>
    </source>
</reference>
<accession>A0A7J7P203</accession>
<keyword evidence="3" id="KW-1185">Reference proteome</keyword>
<dbReference type="EMBL" id="JACGCM010000347">
    <property type="protein sequence ID" value="KAF6173479.1"/>
    <property type="molecule type" value="Genomic_DNA"/>
</dbReference>
<dbReference type="AlphaFoldDB" id="A0A7J7P203"/>
<dbReference type="PANTHER" id="PTHR46328:SF34">
    <property type="entry name" value="PROTEIN FAR1-RELATED SEQUENCE 5-LIKE"/>
    <property type="match status" value="1"/>
</dbReference>
<dbReference type="OrthoDB" id="2402896at2759"/>
<protein>
    <recommendedName>
        <fullName evidence="1">FAR1 domain-containing protein</fullName>
    </recommendedName>
</protein>
<proteinExistence type="predicted"/>
<evidence type="ECO:0000313" key="3">
    <source>
        <dbReference type="Proteomes" id="UP000541444"/>
    </source>
</evidence>
<dbReference type="Pfam" id="PF03101">
    <property type="entry name" value="FAR1"/>
    <property type="match status" value="1"/>
</dbReference>
<dbReference type="Proteomes" id="UP000541444">
    <property type="component" value="Unassembled WGS sequence"/>
</dbReference>
<organism evidence="2 3">
    <name type="scientific">Kingdonia uniflora</name>
    <dbReference type="NCBI Taxonomy" id="39325"/>
    <lineage>
        <taxon>Eukaryota</taxon>
        <taxon>Viridiplantae</taxon>
        <taxon>Streptophyta</taxon>
        <taxon>Embryophyta</taxon>
        <taxon>Tracheophyta</taxon>
        <taxon>Spermatophyta</taxon>
        <taxon>Magnoliopsida</taxon>
        <taxon>Ranunculales</taxon>
        <taxon>Circaeasteraceae</taxon>
        <taxon>Kingdonia</taxon>
    </lineage>
</organism>
<feature type="domain" description="FAR1" evidence="1">
    <location>
        <begin position="54"/>
        <end position="138"/>
    </location>
</feature>
<evidence type="ECO:0000313" key="2">
    <source>
        <dbReference type="EMBL" id="KAF6173479.1"/>
    </source>
</evidence>
<dbReference type="InterPro" id="IPR004330">
    <property type="entry name" value="FAR1_DNA_bnd_dom"/>
</dbReference>
<sequence length="313" mass="35773">MNLIGVETCDDNVIDEVADVGNHDQHINVDLSQFNNMVYEGMVCDSKEDAFKKYNEFARKVGFSVRKDKIYKRADGSIRSRMFVCFQQGLRKEDKRCKNTTKARNESRTDCKARMIIINEEDEWTVFEIFYEHNHVLATPSKAYMLRSQRKFKDVHLAITTKGAIIEEVYTVAMRVLKNGLEEVELTTVLPHKDSVENPKSTKTNVSQSNEVKVKEILTVAQGCERDLRQCDTMLIEATCSEKNVHLSKSNARKHPTSPHQNEVLNKCDTMPIETTCSEKDVHSSTNEENVVLNPTLHAPTYYPSQIVQPLVP</sequence>
<gene>
    <name evidence="2" type="ORF">GIB67_027174</name>
</gene>
<comment type="caution">
    <text evidence="2">The sequence shown here is derived from an EMBL/GenBank/DDBJ whole genome shotgun (WGS) entry which is preliminary data.</text>
</comment>
<name>A0A7J7P203_9MAGN</name>